<evidence type="ECO:0000313" key="2">
    <source>
        <dbReference type="EMBL" id="MEJ8860101.1"/>
    </source>
</evidence>
<dbReference type="InterPro" id="IPR025296">
    <property type="entry name" value="DUF4158"/>
</dbReference>
<evidence type="ECO:0000313" key="3">
    <source>
        <dbReference type="Proteomes" id="UP001367030"/>
    </source>
</evidence>
<dbReference type="Pfam" id="PF13700">
    <property type="entry name" value="DUF4158"/>
    <property type="match status" value="1"/>
</dbReference>
<gene>
    <name evidence="2" type="ORF">WKW79_36595</name>
</gene>
<dbReference type="RefSeq" id="WP_340340129.1">
    <property type="nucleotide sequence ID" value="NZ_JBBKZS010000062.1"/>
</dbReference>
<organism evidence="2 3">
    <name type="scientific">Variovorax robiniae</name>
    <dbReference type="NCBI Taxonomy" id="1836199"/>
    <lineage>
        <taxon>Bacteria</taxon>
        <taxon>Pseudomonadati</taxon>
        <taxon>Pseudomonadota</taxon>
        <taxon>Betaproteobacteria</taxon>
        <taxon>Burkholderiales</taxon>
        <taxon>Comamonadaceae</taxon>
        <taxon>Variovorax</taxon>
    </lineage>
</organism>
<feature type="non-terminal residue" evidence="2">
    <location>
        <position position="59"/>
    </location>
</feature>
<sequence>MQGWQTSYLGLRDIPGELSEFELQAFFSFSRAEHELLARRRNDSLKLGLALHIGFARMS</sequence>
<protein>
    <submittedName>
        <fullName evidence="2">DUF4158 domain-containing protein</fullName>
    </submittedName>
</protein>
<accession>A0ABU8XK58</accession>
<reference evidence="2 3" key="1">
    <citation type="submission" date="2024-03" db="EMBL/GenBank/DDBJ databases">
        <title>Novel species of the genus Variovorax.</title>
        <authorList>
            <person name="Liu Q."/>
            <person name="Xin Y.-H."/>
        </authorList>
    </citation>
    <scope>NUCLEOTIDE SEQUENCE [LARGE SCALE GENOMIC DNA]</scope>
    <source>
        <strain evidence="2 3">KACC 18901</strain>
    </source>
</reference>
<dbReference type="Proteomes" id="UP001367030">
    <property type="component" value="Unassembled WGS sequence"/>
</dbReference>
<feature type="domain" description="DUF4158" evidence="1">
    <location>
        <begin position="11"/>
        <end position="58"/>
    </location>
</feature>
<name>A0ABU8XK58_9BURK</name>
<comment type="caution">
    <text evidence="2">The sequence shown here is derived from an EMBL/GenBank/DDBJ whole genome shotgun (WGS) entry which is preliminary data.</text>
</comment>
<keyword evidence="3" id="KW-1185">Reference proteome</keyword>
<proteinExistence type="predicted"/>
<evidence type="ECO:0000259" key="1">
    <source>
        <dbReference type="Pfam" id="PF13700"/>
    </source>
</evidence>
<dbReference type="EMBL" id="JBBKZS010000062">
    <property type="protein sequence ID" value="MEJ8860101.1"/>
    <property type="molecule type" value="Genomic_DNA"/>
</dbReference>